<protein>
    <submittedName>
        <fullName evidence="1">Uncharacterized protein</fullName>
    </submittedName>
</protein>
<proteinExistence type="predicted"/>
<name>A0ACC5XAY4_PANGG</name>
<comment type="caution">
    <text evidence="1">The sequence shown here is derived from an EMBL/GenBank/DDBJ whole genome shotgun (WGS) entry which is preliminary data.</text>
</comment>
<sequence length="95" mass="10975">MAVWCGSCSLFDRKAFQRVMRAAELITGNKLSALQDIFHIRCLGKAHKITTDCNHLAHRLFARLPSGKRYRSIQSRISRLKNSFYLQAIRILNKL</sequence>
<reference evidence="1 2" key="1">
    <citation type="journal article" date="2022" name="bioRxiv">
        <title>An ancient truncated duplication of the anti-Mullerian hormone receptor type 2 gene is a potential conserved master sex determinant in the Pangasiidae catfish family.</title>
        <authorList>
            <person name="Wen M."/>
            <person name="Pan Q."/>
            <person name="Jouanno E."/>
            <person name="Montfort J."/>
            <person name="Zahm M."/>
            <person name="Cabau C."/>
            <person name="Klopp C."/>
            <person name="Iampietro C."/>
            <person name="Roques C."/>
            <person name="Bouchez O."/>
            <person name="Castinel A."/>
            <person name="Donnadieu C."/>
            <person name="Parrinello H."/>
            <person name="Poncet C."/>
            <person name="Belmonte E."/>
            <person name="Gautier V."/>
            <person name="Avarre J.-C."/>
            <person name="Dugue R."/>
            <person name="Gustiano R."/>
            <person name="Ha T.T.T."/>
            <person name="Campet M."/>
            <person name="Sriphairoj K."/>
            <person name="Ribolli J."/>
            <person name="de Almeida F.L."/>
            <person name="Desvignes T."/>
            <person name="Postlethwait J.H."/>
            <person name="Bucao C.F."/>
            <person name="Robinson-Rechavi M."/>
            <person name="Bobe J."/>
            <person name="Herpin A."/>
            <person name="Guiguen Y."/>
        </authorList>
    </citation>
    <scope>NUCLEOTIDE SEQUENCE [LARGE SCALE GENOMIC DNA]</scope>
    <source>
        <strain evidence="1">YG-Dec2019</strain>
    </source>
</reference>
<dbReference type="Proteomes" id="UP000829447">
    <property type="component" value="Linkage Group LG17"/>
</dbReference>
<gene>
    <name evidence="1" type="ORF">PGIGA_G00085540</name>
</gene>
<accession>A0ACC5XAY4</accession>
<dbReference type="EMBL" id="CM040470">
    <property type="protein sequence ID" value="MCI4388409.1"/>
    <property type="molecule type" value="Genomic_DNA"/>
</dbReference>
<keyword evidence="2" id="KW-1185">Reference proteome</keyword>
<evidence type="ECO:0000313" key="1">
    <source>
        <dbReference type="EMBL" id="MCI4388409.1"/>
    </source>
</evidence>
<organism evidence="1 2">
    <name type="scientific">Pangasianodon gigas</name>
    <name type="common">Mekong giant catfish</name>
    <name type="synonym">Pangasius gigas</name>
    <dbReference type="NCBI Taxonomy" id="30993"/>
    <lineage>
        <taxon>Eukaryota</taxon>
        <taxon>Metazoa</taxon>
        <taxon>Chordata</taxon>
        <taxon>Craniata</taxon>
        <taxon>Vertebrata</taxon>
        <taxon>Euteleostomi</taxon>
        <taxon>Actinopterygii</taxon>
        <taxon>Neopterygii</taxon>
        <taxon>Teleostei</taxon>
        <taxon>Ostariophysi</taxon>
        <taxon>Siluriformes</taxon>
        <taxon>Pangasiidae</taxon>
        <taxon>Pangasianodon</taxon>
    </lineage>
</organism>
<evidence type="ECO:0000313" key="2">
    <source>
        <dbReference type="Proteomes" id="UP000829447"/>
    </source>
</evidence>